<dbReference type="KEGG" id="kpf:IX53_01425"/>
<dbReference type="HAMAP" id="MF_01518">
    <property type="entry name" value="Adenine_deamin"/>
    <property type="match status" value="1"/>
</dbReference>
<dbReference type="PATRIC" id="fig|1330330.3.peg.289"/>
<dbReference type="PANTHER" id="PTHR11113:SF2">
    <property type="entry name" value="ADENINE DEAMINASE"/>
    <property type="match status" value="1"/>
</dbReference>
<evidence type="ECO:0000256" key="2">
    <source>
        <dbReference type="ARBA" id="ARBA00006773"/>
    </source>
</evidence>
<dbReference type="EMBL" id="CP011232">
    <property type="protein sequence ID" value="AKI96702.1"/>
    <property type="molecule type" value="Genomic_DNA"/>
</dbReference>
<dbReference type="SUPFAM" id="SSF51556">
    <property type="entry name" value="Metallo-dependent hydrolases"/>
    <property type="match status" value="1"/>
</dbReference>
<evidence type="ECO:0000256" key="7">
    <source>
        <dbReference type="ARBA" id="ARBA00069718"/>
    </source>
</evidence>
<evidence type="ECO:0000256" key="6">
    <source>
        <dbReference type="ARBA" id="ARBA00047720"/>
    </source>
</evidence>
<dbReference type="GO" id="GO:0006146">
    <property type="term" value="P:adenine catabolic process"/>
    <property type="evidence" value="ECO:0007669"/>
    <property type="project" value="InterPro"/>
</dbReference>
<feature type="domain" description="Adenine deaminase C-terminal" evidence="10">
    <location>
        <begin position="400"/>
        <end position="566"/>
    </location>
</feature>
<comment type="catalytic activity">
    <reaction evidence="6 8">
        <text>adenine + H2O + H(+) = hypoxanthine + NH4(+)</text>
        <dbReference type="Rhea" id="RHEA:23688"/>
        <dbReference type="ChEBI" id="CHEBI:15377"/>
        <dbReference type="ChEBI" id="CHEBI:15378"/>
        <dbReference type="ChEBI" id="CHEBI:16708"/>
        <dbReference type="ChEBI" id="CHEBI:17368"/>
        <dbReference type="ChEBI" id="CHEBI:28938"/>
        <dbReference type="EC" id="3.5.4.2"/>
    </reaction>
</comment>
<dbReference type="Pfam" id="PF01979">
    <property type="entry name" value="Amidohydro_1"/>
    <property type="match status" value="1"/>
</dbReference>
<name>A0A0G2Z570_9BACT</name>
<dbReference type="Gene3D" id="2.30.40.10">
    <property type="entry name" value="Urease, subunit C, domain 1"/>
    <property type="match status" value="1"/>
</dbReference>
<dbReference type="RefSeq" id="WP_047753837.1">
    <property type="nucleotide sequence ID" value="NZ_CAJUHA010000022.1"/>
</dbReference>
<dbReference type="GO" id="GO:0000034">
    <property type="term" value="F:adenine deaminase activity"/>
    <property type="evidence" value="ECO:0007669"/>
    <property type="project" value="UniProtKB-UniRule"/>
</dbReference>
<keyword evidence="5 8" id="KW-0464">Manganese</keyword>
<protein>
    <recommendedName>
        <fullName evidence="7 8">Adenine deaminase</fullName>
        <shortName evidence="8">Adenase</shortName>
        <shortName evidence="8">Adenine aminase</shortName>
        <ecNumber evidence="3 8">3.5.4.2</ecNumber>
    </recommendedName>
</protein>
<evidence type="ECO:0000256" key="4">
    <source>
        <dbReference type="ARBA" id="ARBA00022801"/>
    </source>
</evidence>
<dbReference type="OrthoDB" id="9775607at2"/>
<comment type="similarity">
    <text evidence="2 8">Belongs to the metallo-dependent hydrolases superfamily. Adenine deaminase family.</text>
</comment>
<dbReference type="InterPro" id="IPR032466">
    <property type="entry name" value="Metal_Hydrolase"/>
</dbReference>
<evidence type="ECO:0000259" key="9">
    <source>
        <dbReference type="Pfam" id="PF01979"/>
    </source>
</evidence>
<evidence type="ECO:0000256" key="5">
    <source>
        <dbReference type="ARBA" id="ARBA00023211"/>
    </source>
</evidence>
<sequence length="575" mass="62691">MNIIDILPVARGLKPADVLLKNCRIVNVFSGEIEKANIALFRKRIAGIGDYQKGKETVDLKGAYVVPGLIDAHLHIESSMVSPVEFARTVLPHGTTTAIADPHEIANVLGLAGVEYMLRSTEGIPLNLYVMLPSSVPATDKETSGANVSVMDMIGFVEKHPRVLGLGEVMNYPAVINGEKDTIAKIELIRHRYKKIDGHIPGITGKDLNAYVCAFIRSDHECTTIEEAKEKLALGMQILIREGSVAKNLDALLPLINEHTYPFISFCTDDKHPNDIIAEGHIDYMIKRAIEYGIEPVTAIRMATINTARHYNLRSMGAIAPGYKADLLVVEDLNKFRPSMVFKDSKLVAVDGKMLNTIEKKVFPLETLNTFVTPKLRLEDFKVPISDGKLRVIELFGEEVLTGEKLVDPKVQNGEVVSDIERDVLKLASVSRYSKERSIAVAFTSGSGLKRGAVATSVGHDAHNMSVLGTNDGDMVLAANRVIELGGGLVIADGGKILAELPLPIAGLMSDLSSEEVASRLGKLKEVLRDLGSVLPDLFMTLSFVQLAVIPKLKLTNKGLVDVTKNEFVSLFERG</sequence>
<dbReference type="EC" id="3.5.4.2" evidence="3 8"/>
<evidence type="ECO:0000313" key="11">
    <source>
        <dbReference type="EMBL" id="AKI96702.1"/>
    </source>
</evidence>
<dbReference type="FunFam" id="3.20.20.140:FF:000016">
    <property type="entry name" value="Adenine deaminase"/>
    <property type="match status" value="1"/>
</dbReference>
<dbReference type="Proteomes" id="UP000035159">
    <property type="component" value="Chromosome"/>
</dbReference>
<evidence type="ECO:0000256" key="3">
    <source>
        <dbReference type="ARBA" id="ARBA00012782"/>
    </source>
</evidence>
<dbReference type="CDD" id="cd01295">
    <property type="entry name" value="AdeC"/>
    <property type="match status" value="1"/>
</dbReference>
<evidence type="ECO:0000313" key="12">
    <source>
        <dbReference type="Proteomes" id="UP000035159"/>
    </source>
</evidence>
<dbReference type="STRING" id="1330330.IX53_01425"/>
<dbReference type="InterPro" id="IPR026912">
    <property type="entry name" value="Adenine_deam_C"/>
</dbReference>
<dbReference type="Pfam" id="PF13382">
    <property type="entry name" value="Adenine_deam_C"/>
    <property type="match status" value="1"/>
</dbReference>
<keyword evidence="12" id="KW-1185">Reference proteome</keyword>
<evidence type="ECO:0000259" key="10">
    <source>
        <dbReference type="Pfam" id="PF13382"/>
    </source>
</evidence>
<dbReference type="InterPro" id="IPR006679">
    <property type="entry name" value="Adenine_deam"/>
</dbReference>
<dbReference type="Gene3D" id="3.20.20.140">
    <property type="entry name" value="Metal-dependent hydrolases"/>
    <property type="match status" value="1"/>
</dbReference>
<organism evidence="11 12">
    <name type="scientific">Kosmotoga pacifica</name>
    <dbReference type="NCBI Taxonomy" id="1330330"/>
    <lineage>
        <taxon>Bacteria</taxon>
        <taxon>Thermotogati</taxon>
        <taxon>Thermotogota</taxon>
        <taxon>Thermotogae</taxon>
        <taxon>Kosmotogales</taxon>
        <taxon>Kosmotogaceae</taxon>
        <taxon>Kosmotoga</taxon>
    </lineage>
</organism>
<dbReference type="InterPro" id="IPR011059">
    <property type="entry name" value="Metal-dep_hydrolase_composite"/>
</dbReference>
<dbReference type="InterPro" id="IPR006680">
    <property type="entry name" value="Amidohydro-rel"/>
</dbReference>
<dbReference type="AlphaFoldDB" id="A0A0G2Z570"/>
<proteinExistence type="inferred from homology"/>
<reference evidence="11 12" key="1">
    <citation type="submission" date="2015-04" db="EMBL/GenBank/DDBJ databases">
        <title>Complete Genome Sequence of Kosmotoga pacifica SLHLJ1.</title>
        <authorList>
            <person name="Jiang L.J."/>
            <person name="Shao Z.Z."/>
            <person name="Jebbar M."/>
        </authorList>
    </citation>
    <scope>NUCLEOTIDE SEQUENCE [LARGE SCALE GENOMIC DNA]</scope>
    <source>
        <strain evidence="11 12">SLHLJ1</strain>
    </source>
</reference>
<evidence type="ECO:0000256" key="1">
    <source>
        <dbReference type="ARBA" id="ARBA00001936"/>
    </source>
</evidence>
<comment type="cofactor">
    <cofactor evidence="1 8">
        <name>Mn(2+)</name>
        <dbReference type="ChEBI" id="CHEBI:29035"/>
    </cofactor>
</comment>
<dbReference type="PANTHER" id="PTHR11113">
    <property type="entry name" value="N-ACETYLGLUCOSAMINE-6-PHOSPHATE DEACETYLASE"/>
    <property type="match status" value="1"/>
</dbReference>
<gene>
    <name evidence="8" type="primary">ade</name>
    <name evidence="11" type="ORF">IX53_01425</name>
</gene>
<dbReference type="SUPFAM" id="SSF51338">
    <property type="entry name" value="Composite domain of metallo-dependent hydrolases"/>
    <property type="match status" value="1"/>
</dbReference>
<accession>A0A0G2Z570</accession>
<feature type="domain" description="Amidohydrolase-related" evidence="9">
    <location>
        <begin position="64"/>
        <end position="348"/>
    </location>
</feature>
<keyword evidence="4 8" id="KW-0378">Hydrolase</keyword>
<dbReference type="NCBIfam" id="TIGR01178">
    <property type="entry name" value="ade"/>
    <property type="match status" value="1"/>
</dbReference>
<evidence type="ECO:0000256" key="8">
    <source>
        <dbReference type="HAMAP-Rule" id="MF_01518"/>
    </source>
</evidence>